<keyword evidence="1" id="KW-1133">Transmembrane helix</keyword>
<evidence type="ECO:0000313" key="2">
    <source>
        <dbReference type="EMBL" id="SFF69233.1"/>
    </source>
</evidence>
<organism evidence="2 3">
    <name type="scientific">Sunxiuqinia elliptica</name>
    <dbReference type="NCBI Taxonomy" id="655355"/>
    <lineage>
        <taxon>Bacteria</taxon>
        <taxon>Pseudomonadati</taxon>
        <taxon>Bacteroidota</taxon>
        <taxon>Bacteroidia</taxon>
        <taxon>Marinilabiliales</taxon>
        <taxon>Prolixibacteraceae</taxon>
        <taxon>Sunxiuqinia</taxon>
    </lineage>
</organism>
<evidence type="ECO:0000256" key="1">
    <source>
        <dbReference type="SAM" id="Phobius"/>
    </source>
</evidence>
<accession>A0A1I2KRU0</accession>
<evidence type="ECO:0000313" key="3">
    <source>
        <dbReference type="Proteomes" id="UP000198964"/>
    </source>
</evidence>
<name>A0A1I2KRU0_9BACT</name>
<dbReference type="Proteomes" id="UP000198964">
    <property type="component" value="Unassembled WGS sequence"/>
</dbReference>
<protein>
    <submittedName>
        <fullName evidence="2">Uncharacterized protein</fullName>
    </submittedName>
</protein>
<sequence length="42" mass="4924">MLEKFAVKYHAAFIKLTILFVLYHTFKANFKAAILVIKDRPI</sequence>
<dbReference type="STRING" id="655355.SAMN05216283_11329"/>
<keyword evidence="1" id="KW-0812">Transmembrane</keyword>
<proteinExistence type="predicted"/>
<feature type="transmembrane region" description="Helical" evidence="1">
    <location>
        <begin position="6"/>
        <end position="26"/>
    </location>
</feature>
<dbReference type="EMBL" id="FONW01000013">
    <property type="protein sequence ID" value="SFF69233.1"/>
    <property type="molecule type" value="Genomic_DNA"/>
</dbReference>
<gene>
    <name evidence="2" type="ORF">SAMN05216283_11329</name>
</gene>
<keyword evidence="3" id="KW-1185">Reference proteome</keyword>
<reference evidence="2 3" key="1">
    <citation type="submission" date="2016-10" db="EMBL/GenBank/DDBJ databases">
        <authorList>
            <person name="de Groot N.N."/>
        </authorList>
    </citation>
    <scope>NUCLEOTIDE SEQUENCE [LARGE SCALE GENOMIC DNA]</scope>
    <source>
        <strain evidence="2 3">CGMCC 1.9156</strain>
    </source>
</reference>
<dbReference type="AlphaFoldDB" id="A0A1I2KRU0"/>
<keyword evidence="1" id="KW-0472">Membrane</keyword>